<sequence length="126" mass="14217">MIPLSLRAKVLRSREPAVQDHVTPPSDRDPLEPPAFLNGPSVLENMKMLGKFIYSSDVELSTSIDEQLSQMNKRLTEIAGSTAQNTQAISELRTEVRSPRSLVWIWIRVKSDFLAYQLTLGHLIKT</sequence>
<gene>
    <name evidence="1" type="ORF">QAD02_020381</name>
</gene>
<evidence type="ECO:0000313" key="2">
    <source>
        <dbReference type="Proteomes" id="UP001239111"/>
    </source>
</evidence>
<evidence type="ECO:0000313" key="1">
    <source>
        <dbReference type="EMBL" id="KAJ8684589.1"/>
    </source>
</evidence>
<dbReference type="Proteomes" id="UP001239111">
    <property type="component" value="Chromosome 1"/>
</dbReference>
<accession>A0ACC2PPR5</accession>
<name>A0ACC2PPR5_9HYME</name>
<reference evidence="1" key="1">
    <citation type="submission" date="2023-04" db="EMBL/GenBank/DDBJ databases">
        <title>A chromosome-level genome assembly of the parasitoid wasp Eretmocerus hayati.</title>
        <authorList>
            <person name="Zhong Y."/>
            <person name="Liu S."/>
            <person name="Liu Y."/>
        </authorList>
    </citation>
    <scope>NUCLEOTIDE SEQUENCE</scope>
    <source>
        <strain evidence="1">ZJU_SS_LIU_2023</strain>
    </source>
</reference>
<organism evidence="1 2">
    <name type="scientific">Eretmocerus hayati</name>
    <dbReference type="NCBI Taxonomy" id="131215"/>
    <lineage>
        <taxon>Eukaryota</taxon>
        <taxon>Metazoa</taxon>
        <taxon>Ecdysozoa</taxon>
        <taxon>Arthropoda</taxon>
        <taxon>Hexapoda</taxon>
        <taxon>Insecta</taxon>
        <taxon>Pterygota</taxon>
        <taxon>Neoptera</taxon>
        <taxon>Endopterygota</taxon>
        <taxon>Hymenoptera</taxon>
        <taxon>Apocrita</taxon>
        <taxon>Proctotrupomorpha</taxon>
        <taxon>Chalcidoidea</taxon>
        <taxon>Aphelinidae</taxon>
        <taxon>Aphelininae</taxon>
        <taxon>Eretmocerus</taxon>
    </lineage>
</organism>
<protein>
    <submittedName>
        <fullName evidence="1">Uncharacterized protein</fullName>
    </submittedName>
</protein>
<proteinExistence type="predicted"/>
<keyword evidence="2" id="KW-1185">Reference proteome</keyword>
<dbReference type="EMBL" id="CM056741">
    <property type="protein sequence ID" value="KAJ8684589.1"/>
    <property type="molecule type" value="Genomic_DNA"/>
</dbReference>
<comment type="caution">
    <text evidence="1">The sequence shown here is derived from an EMBL/GenBank/DDBJ whole genome shotgun (WGS) entry which is preliminary data.</text>
</comment>